<dbReference type="AlphaFoldDB" id="A0A9X2LB47"/>
<accession>A0A9X2LB47</accession>
<keyword evidence="1 5" id="KW-0732">Signal</keyword>
<evidence type="ECO:0000256" key="4">
    <source>
        <dbReference type="SAM" id="MobiDB-lite"/>
    </source>
</evidence>
<feature type="chain" id="PRO_5040785481" evidence="5">
    <location>
        <begin position="26"/>
        <end position="1014"/>
    </location>
</feature>
<dbReference type="InterPro" id="IPR028994">
    <property type="entry name" value="Integrin_alpha_N"/>
</dbReference>
<gene>
    <name evidence="6" type="ORF">NOG11_13995</name>
</gene>
<evidence type="ECO:0000256" key="3">
    <source>
        <dbReference type="ARBA" id="ARBA00023180"/>
    </source>
</evidence>
<keyword evidence="2" id="KW-0677">Repeat</keyword>
<name>A0A9X2LB47_9PROT</name>
<dbReference type="SMART" id="SM00191">
    <property type="entry name" value="Int_alpha"/>
    <property type="match status" value="2"/>
</dbReference>
<dbReference type="Proteomes" id="UP001142610">
    <property type="component" value="Unassembled WGS sequence"/>
</dbReference>
<dbReference type="PANTHER" id="PTHR16026:SF0">
    <property type="entry name" value="CARTILAGE ACIDIC PROTEIN 1"/>
    <property type="match status" value="1"/>
</dbReference>
<feature type="region of interest" description="Disordered" evidence="4">
    <location>
        <begin position="26"/>
        <end position="51"/>
    </location>
</feature>
<keyword evidence="3" id="KW-0325">Glycoprotein</keyword>
<dbReference type="InterPro" id="IPR011989">
    <property type="entry name" value="ARM-like"/>
</dbReference>
<feature type="signal peptide" evidence="5">
    <location>
        <begin position="1"/>
        <end position="25"/>
    </location>
</feature>
<evidence type="ECO:0000256" key="5">
    <source>
        <dbReference type="SAM" id="SignalP"/>
    </source>
</evidence>
<keyword evidence="7" id="KW-1185">Reference proteome</keyword>
<dbReference type="InterPro" id="IPR027039">
    <property type="entry name" value="Crtac1"/>
</dbReference>
<dbReference type="SUPFAM" id="SSF69318">
    <property type="entry name" value="Integrin alpha N-terminal domain"/>
    <property type="match status" value="1"/>
</dbReference>
<evidence type="ECO:0000313" key="6">
    <source>
        <dbReference type="EMBL" id="MCQ8186490.1"/>
    </source>
</evidence>
<dbReference type="RefSeq" id="WP_256620415.1">
    <property type="nucleotide sequence ID" value="NZ_JANIBC010000020.1"/>
</dbReference>
<comment type="caution">
    <text evidence="6">The sequence shown here is derived from an EMBL/GenBank/DDBJ whole genome shotgun (WGS) entry which is preliminary data.</text>
</comment>
<protein>
    <submittedName>
        <fullName evidence="6">FG-GAP-like repeat-containing protein</fullName>
    </submittedName>
</protein>
<reference evidence="6" key="1">
    <citation type="submission" date="2022-07" db="EMBL/GenBank/DDBJ databases">
        <title>Parvularcula maris sp. nov., an algicidal bacterium isolated from seawater.</title>
        <authorList>
            <person name="Li F."/>
        </authorList>
    </citation>
    <scope>NUCLEOTIDE SEQUENCE</scope>
    <source>
        <strain evidence="6">BGMRC 0090</strain>
    </source>
</reference>
<dbReference type="InterPro" id="IPR013519">
    <property type="entry name" value="Int_alpha_beta-p"/>
</dbReference>
<sequence length="1014" mass="108502">MQRAQLLAGAVAAVLTAVAFLPAMRQTPETQAETPKREEVQTSQAAPSEPLFRDRSEEVGLVWSHSQGGEHLEGLDESFGSGLCVFDANADGFLDVFLVGGSGQNRFHQEREWWSVSGGSALFLNDGGRGFLSATELLPDEPDLWGISCAAADLDGDGDEDILVGALGPDRLYENVGGRFEAREVPWGGSGWTNGFVIADFDGDGRQDVYELGYVTYLKGGRVFEGRASFAGQEAARFDPSLFDSQGNRLHLGRGGLAYETVQSEALADLSGRAMFAVFADLSGDGASDLLIANGPGSPDAELLGLGQTEFERRPGAMGMSRLEGSAGAALADLDGDGADELIMGGAASAGARIFSRRGEEGAFTDSSDAYGIRFADLAGLATQSVLAGDIDLDGAADIILLNGLMTPDPHADRTSQGQPDLLLRSTGKRRLELADEPDLMRALSSRGGALFDADHDGDLDLIVTENNGAVRYYRNGLEKDRWLGIENRTGENITLLTSRGERAVSFPLAQTFLGSQPRQTILTLETGEEVQALIVGGEELPLDAVNRHVVVKRDGLELRPWRLEEEPQANTYRARIAAALADPEAAVRAEAISALTEHRVPQAVGAALDGLRDDDLAVRRAAVESLTRLELDRAVPDLLVLLDAGSLSDRCAVADAFSAFYREEEAVFLKKGLGLSGLIRALNDGRGGEACIAKALAEAEQTEAVEPLVEAYERSRAVFTRTAILQALGAIRDPQALPFLVSVGTDPAVSATLRAQAMASLSQIYGPDLGRALVPFRRVLEDDPEGLLAIIGLIAADDEMTVRVRPELIVSLARDLEAALPERQQQIADTARAWRRDQASALARGDGQEGFGASQSKLEALALSSRVLRAMPDLVTDGLEADDPAICEAAMRVLVARGEPWAYTTLRRELSTEEDPHRRAMARRALGSRGELRHQPLLLRLASLRHDEAGDLALERLVALGADDQASLSFFERVSNNRAERPEARALAMRGLLNAAWRSEAGRGESSAAEGNG</sequence>
<dbReference type="Pfam" id="PF13646">
    <property type="entry name" value="HEAT_2"/>
    <property type="match status" value="2"/>
</dbReference>
<evidence type="ECO:0000256" key="1">
    <source>
        <dbReference type="ARBA" id="ARBA00022729"/>
    </source>
</evidence>
<dbReference type="Gene3D" id="1.25.10.10">
    <property type="entry name" value="Leucine-rich Repeat Variant"/>
    <property type="match status" value="2"/>
</dbReference>
<organism evidence="6 7">
    <name type="scientific">Parvularcula maris</name>
    <dbReference type="NCBI Taxonomy" id="2965077"/>
    <lineage>
        <taxon>Bacteria</taxon>
        <taxon>Pseudomonadati</taxon>
        <taxon>Pseudomonadota</taxon>
        <taxon>Alphaproteobacteria</taxon>
        <taxon>Parvularculales</taxon>
        <taxon>Parvularculaceae</taxon>
        <taxon>Parvularcula</taxon>
    </lineage>
</organism>
<proteinExistence type="predicted"/>
<dbReference type="InterPro" id="IPR016024">
    <property type="entry name" value="ARM-type_fold"/>
</dbReference>
<evidence type="ECO:0000313" key="7">
    <source>
        <dbReference type="Proteomes" id="UP001142610"/>
    </source>
</evidence>
<dbReference type="InterPro" id="IPR013517">
    <property type="entry name" value="FG-GAP"/>
</dbReference>
<dbReference type="EMBL" id="JANIBC010000020">
    <property type="protein sequence ID" value="MCQ8186490.1"/>
    <property type="molecule type" value="Genomic_DNA"/>
</dbReference>
<evidence type="ECO:0000256" key="2">
    <source>
        <dbReference type="ARBA" id="ARBA00022737"/>
    </source>
</evidence>
<dbReference type="SMART" id="SM00567">
    <property type="entry name" value="EZ_HEAT"/>
    <property type="match status" value="4"/>
</dbReference>
<dbReference type="Gene3D" id="2.130.10.130">
    <property type="entry name" value="Integrin alpha, N-terminal"/>
    <property type="match status" value="2"/>
</dbReference>
<dbReference type="Pfam" id="PF13517">
    <property type="entry name" value="FG-GAP_3"/>
    <property type="match status" value="2"/>
</dbReference>
<dbReference type="InterPro" id="IPR004155">
    <property type="entry name" value="PBS_lyase_HEAT"/>
</dbReference>
<dbReference type="PANTHER" id="PTHR16026">
    <property type="entry name" value="CARTILAGE ACIDIC PROTEIN 1"/>
    <property type="match status" value="1"/>
</dbReference>
<dbReference type="SUPFAM" id="SSF48371">
    <property type="entry name" value="ARM repeat"/>
    <property type="match status" value="1"/>
</dbReference>